<comment type="caution">
    <text evidence="1">The sequence shown here is derived from an EMBL/GenBank/DDBJ whole genome shotgun (WGS) entry which is preliminary data.</text>
</comment>
<gene>
    <name evidence="1" type="ORF">AVEN_43915_1</name>
</gene>
<accession>A0A4Y2WNH9</accession>
<dbReference type="Proteomes" id="UP000499080">
    <property type="component" value="Unassembled WGS sequence"/>
</dbReference>
<proteinExistence type="predicted"/>
<keyword evidence="2" id="KW-1185">Reference proteome</keyword>
<dbReference type="EMBL" id="BGPR01062914">
    <property type="protein sequence ID" value="GBO38266.1"/>
    <property type="molecule type" value="Genomic_DNA"/>
</dbReference>
<sequence>MLPVATICLHVVVTGDAARPGPFSGAGTNGSQNRIRRMRCVSIVFPHDNAHAALRTQQLLQRFHLEMFPHPFLTLLLATTICCRT</sequence>
<protein>
    <submittedName>
        <fullName evidence="1">Uncharacterized protein</fullName>
    </submittedName>
</protein>
<name>A0A4Y2WNH9_ARAVE</name>
<reference evidence="1 2" key="1">
    <citation type="journal article" date="2019" name="Sci. Rep.">
        <title>Orb-weaving spider Araneus ventricosus genome elucidates the spidroin gene catalogue.</title>
        <authorList>
            <person name="Kono N."/>
            <person name="Nakamura H."/>
            <person name="Ohtoshi R."/>
            <person name="Moran D.A.P."/>
            <person name="Shinohara A."/>
            <person name="Yoshida Y."/>
            <person name="Fujiwara M."/>
            <person name="Mori M."/>
            <person name="Tomita M."/>
            <person name="Arakawa K."/>
        </authorList>
    </citation>
    <scope>NUCLEOTIDE SEQUENCE [LARGE SCALE GENOMIC DNA]</scope>
</reference>
<organism evidence="1 2">
    <name type="scientific">Araneus ventricosus</name>
    <name type="common">Orbweaver spider</name>
    <name type="synonym">Epeira ventricosa</name>
    <dbReference type="NCBI Taxonomy" id="182803"/>
    <lineage>
        <taxon>Eukaryota</taxon>
        <taxon>Metazoa</taxon>
        <taxon>Ecdysozoa</taxon>
        <taxon>Arthropoda</taxon>
        <taxon>Chelicerata</taxon>
        <taxon>Arachnida</taxon>
        <taxon>Araneae</taxon>
        <taxon>Araneomorphae</taxon>
        <taxon>Entelegynae</taxon>
        <taxon>Araneoidea</taxon>
        <taxon>Araneidae</taxon>
        <taxon>Araneus</taxon>
    </lineage>
</organism>
<evidence type="ECO:0000313" key="2">
    <source>
        <dbReference type="Proteomes" id="UP000499080"/>
    </source>
</evidence>
<evidence type="ECO:0000313" key="1">
    <source>
        <dbReference type="EMBL" id="GBO38266.1"/>
    </source>
</evidence>
<dbReference type="AlphaFoldDB" id="A0A4Y2WNH9"/>